<gene>
    <name evidence="1" type="ORF">PUW80_12225</name>
</gene>
<sequence>MNTTLSSPRFGTYVVASGHDAAQAAHLYGWNARVSAAFMVPAHFAEISTRNAAADVLEQVYGPRWPWDPTFETSLPNSGRYSPRRDLQNTRQYNHTTGKVIAELKFVFWQKLFTGRNDTRLWVPHIASAFPHAPTIPAPDLRDRIYQDLEVLRRLRNRIAHHEPIFTRNITDDLTRTVELIELRNPATAQWVRAMEDVTAVIADKP</sequence>
<dbReference type="Proteomes" id="UP001218170">
    <property type="component" value="Unassembled WGS sequence"/>
</dbReference>
<evidence type="ECO:0008006" key="3">
    <source>
        <dbReference type="Google" id="ProtNLM"/>
    </source>
</evidence>
<proteinExistence type="predicted"/>
<name>A0ABT5SJV8_9MICO</name>
<evidence type="ECO:0000313" key="2">
    <source>
        <dbReference type="Proteomes" id="UP001218170"/>
    </source>
</evidence>
<organism evidence="1 2">
    <name type="scientific">Microbacterium thalli</name>
    <dbReference type="NCBI Taxonomy" id="3027921"/>
    <lineage>
        <taxon>Bacteria</taxon>
        <taxon>Bacillati</taxon>
        <taxon>Actinomycetota</taxon>
        <taxon>Actinomycetes</taxon>
        <taxon>Micrococcales</taxon>
        <taxon>Microbacteriaceae</taxon>
        <taxon>Microbacterium</taxon>
    </lineage>
</organism>
<protein>
    <recommendedName>
        <fullName evidence="3">Abi-like protein</fullName>
    </recommendedName>
</protein>
<comment type="caution">
    <text evidence="1">The sequence shown here is derived from an EMBL/GenBank/DDBJ whole genome shotgun (WGS) entry which is preliminary data.</text>
</comment>
<reference evidence="1 2" key="1">
    <citation type="submission" date="2023-02" db="EMBL/GenBank/DDBJ databases">
        <title>Study of novel species of the Microbacterium genus.</title>
        <authorList>
            <person name="Arroyo-Herrera I."/>
            <person name="Roman-Ponce B."/>
            <person name="Vasquez-Murrieta M.S."/>
        </authorList>
    </citation>
    <scope>NUCLEOTIDE SEQUENCE [LARGE SCALE GENOMIC DNA]</scope>
    <source>
        <strain evidence="1 2">NE1TT3</strain>
    </source>
</reference>
<accession>A0ABT5SJV8</accession>
<keyword evidence="2" id="KW-1185">Reference proteome</keyword>
<dbReference type="RefSeq" id="WP_274264796.1">
    <property type="nucleotide sequence ID" value="NZ_JAQZCI010000003.1"/>
</dbReference>
<evidence type="ECO:0000313" key="1">
    <source>
        <dbReference type="EMBL" id="MDD7963113.1"/>
    </source>
</evidence>
<dbReference type="EMBL" id="JAQZCI010000003">
    <property type="protein sequence ID" value="MDD7963113.1"/>
    <property type="molecule type" value="Genomic_DNA"/>
</dbReference>